<sequence>MPTVKVSEAELKVFGKKWIENGGNLSRTPPQSSSQLGSLLDSAVGKSLAVMLGNIPIVKPNMNALIPSKPDCVEVGPVRIVGGVRPQNFDVGYRPDGPRFAYDSKTLNDSKSLGKNFLNMINDLATEATTVHSRFPHAIVAFMFVVPKPCLDDQPRRSSAALQTLDRLAQRYSVKDPDHLAEAIAVVAWDPKTGKIDPNTPTTDSQLRIENFSKRIEEIYTSRYKGLPPHAIDESSSGLTE</sequence>
<protein>
    <submittedName>
        <fullName evidence="1">Uncharacterized protein</fullName>
    </submittedName>
</protein>
<organism evidence="1 2">
    <name type="scientific">Candidatus Woesebacteria bacterium RIFCSPHIGHO2_01_FULL_39_28</name>
    <dbReference type="NCBI Taxonomy" id="1802496"/>
    <lineage>
        <taxon>Bacteria</taxon>
        <taxon>Candidatus Woeseibacteriota</taxon>
    </lineage>
</organism>
<name>A0A1F7YH99_9BACT</name>
<gene>
    <name evidence="1" type="ORF">A2627_01125</name>
</gene>
<proteinExistence type="predicted"/>
<accession>A0A1F7YH99</accession>
<evidence type="ECO:0000313" key="1">
    <source>
        <dbReference type="EMBL" id="OGM26683.1"/>
    </source>
</evidence>
<dbReference type="Proteomes" id="UP000178851">
    <property type="component" value="Unassembled WGS sequence"/>
</dbReference>
<comment type="caution">
    <text evidence="1">The sequence shown here is derived from an EMBL/GenBank/DDBJ whole genome shotgun (WGS) entry which is preliminary data.</text>
</comment>
<dbReference type="AlphaFoldDB" id="A0A1F7YH99"/>
<reference evidence="1 2" key="1">
    <citation type="journal article" date="2016" name="Nat. Commun.">
        <title>Thousands of microbial genomes shed light on interconnected biogeochemical processes in an aquifer system.</title>
        <authorList>
            <person name="Anantharaman K."/>
            <person name="Brown C.T."/>
            <person name="Hug L.A."/>
            <person name="Sharon I."/>
            <person name="Castelle C.J."/>
            <person name="Probst A.J."/>
            <person name="Thomas B.C."/>
            <person name="Singh A."/>
            <person name="Wilkins M.J."/>
            <person name="Karaoz U."/>
            <person name="Brodie E.L."/>
            <person name="Williams K.H."/>
            <person name="Hubbard S.S."/>
            <person name="Banfield J.F."/>
        </authorList>
    </citation>
    <scope>NUCLEOTIDE SEQUENCE [LARGE SCALE GENOMIC DNA]</scope>
</reference>
<dbReference type="EMBL" id="MGGI01000012">
    <property type="protein sequence ID" value="OGM26683.1"/>
    <property type="molecule type" value="Genomic_DNA"/>
</dbReference>
<evidence type="ECO:0000313" key="2">
    <source>
        <dbReference type="Proteomes" id="UP000178851"/>
    </source>
</evidence>